<reference evidence="3 4" key="1">
    <citation type="submission" date="2017-05" db="EMBL/GenBank/DDBJ databases">
        <authorList>
            <person name="Varghese N."/>
            <person name="Submissions S."/>
        </authorList>
    </citation>
    <scope>NUCLEOTIDE SEQUENCE [LARGE SCALE GENOMIC DNA]</scope>
    <source>
        <strain evidence="3 4">DSM 21985</strain>
    </source>
</reference>
<name>A0A521CJM0_9BACT</name>
<dbReference type="SUPFAM" id="SSF51971">
    <property type="entry name" value="Nucleotide-binding domain"/>
    <property type="match status" value="1"/>
</dbReference>
<accession>A0A521CJM0</accession>
<dbReference type="PANTHER" id="PTHR42783:SF3">
    <property type="entry name" value="GLUTAMATE SYNTHASE [NADPH] SMALL CHAIN-RELATED"/>
    <property type="match status" value="1"/>
</dbReference>
<evidence type="ECO:0000313" key="3">
    <source>
        <dbReference type="EMBL" id="SMO59602.1"/>
    </source>
</evidence>
<organism evidence="3 4">
    <name type="scientific">Gracilimonas mengyeensis</name>
    <dbReference type="NCBI Taxonomy" id="1302730"/>
    <lineage>
        <taxon>Bacteria</taxon>
        <taxon>Pseudomonadati</taxon>
        <taxon>Balneolota</taxon>
        <taxon>Balneolia</taxon>
        <taxon>Balneolales</taxon>
        <taxon>Balneolaceae</taxon>
        <taxon>Gracilimonas</taxon>
    </lineage>
</organism>
<gene>
    <name evidence="3" type="ORF">SAMN06265219_105219</name>
</gene>
<dbReference type="EMBL" id="FXTP01000005">
    <property type="protein sequence ID" value="SMO59602.1"/>
    <property type="molecule type" value="Genomic_DNA"/>
</dbReference>
<feature type="domain" description="FAD/NAD(P)-binding" evidence="1">
    <location>
        <begin position="152"/>
        <end position="446"/>
    </location>
</feature>
<dbReference type="Gene3D" id="1.10.1060.10">
    <property type="entry name" value="Alpha-helical ferredoxin"/>
    <property type="match status" value="1"/>
</dbReference>
<dbReference type="Pfam" id="PF14691">
    <property type="entry name" value="Fer4_20"/>
    <property type="match status" value="1"/>
</dbReference>
<dbReference type="PANTHER" id="PTHR42783">
    <property type="entry name" value="GLUTAMATE SYNTHASE [NADPH] SMALL CHAIN"/>
    <property type="match status" value="1"/>
</dbReference>
<evidence type="ECO:0000313" key="4">
    <source>
        <dbReference type="Proteomes" id="UP000317557"/>
    </source>
</evidence>
<dbReference type="InterPro" id="IPR036188">
    <property type="entry name" value="FAD/NAD-bd_sf"/>
</dbReference>
<dbReference type="Pfam" id="PF07992">
    <property type="entry name" value="Pyr_redox_2"/>
    <property type="match status" value="1"/>
</dbReference>
<dbReference type="AlphaFoldDB" id="A0A521CJM0"/>
<dbReference type="Gene3D" id="3.50.50.60">
    <property type="entry name" value="FAD/NAD(P)-binding domain"/>
    <property type="match status" value="2"/>
</dbReference>
<dbReference type="InterPro" id="IPR023753">
    <property type="entry name" value="FAD/NAD-binding_dom"/>
</dbReference>
<evidence type="ECO:0000259" key="2">
    <source>
        <dbReference type="Pfam" id="PF14691"/>
    </source>
</evidence>
<dbReference type="SUPFAM" id="SSF46548">
    <property type="entry name" value="alpha-helical ferredoxin"/>
    <property type="match status" value="1"/>
</dbReference>
<dbReference type="InterPro" id="IPR009051">
    <property type="entry name" value="Helical_ferredxn"/>
</dbReference>
<proteinExistence type="predicted"/>
<keyword evidence="4" id="KW-1185">Reference proteome</keyword>
<dbReference type="InterPro" id="IPR028261">
    <property type="entry name" value="DPD_II"/>
</dbReference>
<dbReference type="GO" id="GO:0051536">
    <property type="term" value="F:iron-sulfur cluster binding"/>
    <property type="evidence" value="ECO:0007669"/>
    <property type="project" value="InterPro"/>
</dbReference>
<evidence type="ECO:0000259" key="1">
    <source>
        <dbReference type="Pfam" id="PF07992"/>
    </source>
</evidence>
<dbReference type="PRINTS" id="PR00419">
    <property type="entry name" value="ADXRDTASE"/>
</dbReference>
<feature type="domain" description="Dihydroprymidine dehydrogenase" evidence="2">
    <location>
        <begin position="28"/>
        <end position="136"/>
    </location>
</feature>
<dbReference type="Proteomes" id="UP000317557">
    <property type="component" value="Unassembled WGS sequence"/>
</dbReference>
<dbReference type="GO" id="GO:0016491">
    <property type="term" value="F:oxidoreductase activity"/>
    <property type="evidence" value="ECO:0007669"/>
    <property type="project" value="InterPro"/>
</dbReference>
<protein>
    <submittedName>
        <fullName evidence="3">Glutamate synthase (NADPH) small subunit</fullName>
    </submittedName>
</protein>
<sequence length="461" mass="50371">MKPTPAGTTFMPTLNGHGTTDDKYRSLFRDLNPPLTNIGAVVEANRCLECGGPYNEAPCMQACPADIDVPGFISAIAEGNPEKAADIIYEQNILGGTCARVCPVETLCEGKCVLMKEGRKPVEIARLQRYATDQVSVEAVRKRSFDGTNGHKVAVIGAGPAGLSCAAELASKGYEVTVYDEHEDFGGLIRYAIAPYRINSHPIPKEVEMIKEMGVEFKMSTPVDTAEKLRRIEEENEAVFLGIGLGRDVDLHYEGENLPGVWNSLEFIEAIKTGHPIQVGQSVAVIGGGNTAIDVAREAKRLGGVEVTMYYRRTESEMPAYAHEVEEAREEGIHFQFLTNPIRFLGEDRLQRMELQYMKLGEPDDSGRPRPVKVPGTEFTVRADTVIKAIGQQKRTGFLDWIEGLDTDWGLIKTNPETRQTTNPKYFGGGDALNGGSTVVEAVRHGKQAAKGIHQYLGGAS</sequence>
<dbReference type="RefSeq" id="WP_221930274.1">
    <property type="nucleotide sequence ID" value="NZ_FXTP01000005.1"/>
</dbReference>